<dbReference type="CDD" id="cd07377">
    <property type="entry name" value="WHTH_GntR"/>
    <property type="match status" value="1"/>
</dbReference>
<protein>
    <submittedName>
        <fullName evidence="5">DNA-binding transcriptional regulator, GntR family</fullName>
    </submittedName>
</protein>
<dbReference type="SUPFAM" id="SSF48008">
    <property type="entry name" value="GntR ligand-binding domain-like"/>
    <property type="match status" value="1"/>
</dbReference>
<dbReference type="Proteomes" id="UP000181956">
    <property type="component" value="Chromosome I"/>
</dbReference>
<dbReference type="STRING" id="412690.SAMN04489834_0145"/>
<dbReference type="Pfam" id="PF07729">
    <property type="entry name" value="FCD"/>
    <property type="match status" value="1"/>
</dbReference>
<keyword evidence="1" id="KW-0805">Transcription regulation</keyword>
<dbReference type="InterPro" id="IPR000524">
    <property type="entry name" value="Tscrpt_reg_HTH_GntR"/>
</dbReference>
<evidence type="ECO:0000313" key="5">
    <source>
        <dbReference type="EMBL" id="SDR75343.1"/>
    </source>
</evidence>
<dbReference type="Gene3D" id="1.10.10.10">
    <property type="entry name" value="Winged helix-like DNA-binding domain superfamily/Winged helix DNA-binding domain"/>
    <property type="match status" value="1"/>
</dbReference>
<dbReference type="EMBL" id="LT629742">
    <property type="protein sequence ID" value="SDR75343.1"/>
    <property type="molecule type" value="Genomic_DNA"/>
</dbReference>
<dbReference type="Pfam" id="PF00392">
    <property type="entry name" value="GntR"/>
    <property type="match status" value="1"/>
</dbReference>
<evidence type="ECO:0000256" key="3">
    <source>
        <dbReference type="ARBA" id="ARBA00023163"/>
    </source>
</evidence>
<evidence type="ECO:0000256" key="1">
    <source>
        <dbReference type="ARBA" id="ARBA00023015"/>
    </source>
</evidence>
<dbReference type="PANTHER" id="PTHR43537:SF5">
    <property type="entry name" value="UXU OPERON TRANSCRIPTIONAL REGULATOR"/>
    <property type="match status" value="1"/>
</dbReference>
<dbReference type="AlphaFoldDB" id="A0A1H1LL83"/>
<evidence type="ECO:0000259" key="4">
    <source>
        <dbReference type="PROSITE" id="PS50949"/>
    </source>
</evidence>
<dbReference type="InterPro" id="IPR011711">
    <property type="entry name" value="GntR_C"/>
</dbReference>
<organism evidence="5 6">
    <name type="scientific">Microterricola viridarii</name>
    <dbReference type="NCBI Taxonomy" id="412690"/>
    <lineage>
        <taxon>Bacteria</taxon>
        <taxon>Bacillati</taxon>
        <taxon>Actinomycetota</taxon>
        <taxon>Actinomycetes</taxon>
        <taxon>Micrococcales</taxon>
        <taxon>Microbacteriaceae</taxon>
        <taxon>Microterricola</taxon>
    </lineage>
</organism>
<dbReference type="SMART" id="SM00895">
    <property type="entry name" value="FCD"/>
    <property type="match status" value="1"/>
</dbReference>
<dbReference type="PANTHER" id="PTHR43537">
    <property type="entry name" value="TRANSCRIPTIONAL REGULATOR, GNTR FAMILY"/>
    <property type="match status" value="1"/>
</dbReference>
<keyword evidence="2 5" id="KW-0238">DNA-binding</keyword>
<dbReference type="RefSeq" id="WP_083362335.1">
    <property type="nucleotide sequence ID" value="NZ_LT629742.1"/>
</dbReference>
<dbReference type="GO" id="GO:0003677">
    <property type="term" value="F:DNA binding"/>
    <property type="evidence" value="ECO:0007669"/>
    <property type="project" value="UniProtKB-KW"/>
</dbReference>
<evidence type="ECO:0000256" key="2">
    <source>
        <dbReference type="ARBA" id="ARBA00023125"/>
    </source>
</evidence>
<reference evidence="6" key="1">
    <citation type="submission" date="2016-10" db="EMBL/GenBank/DDBJ databases">
        <authorList>
            <person name="Varghese N."/>
            <person name="Submissions S."/>
        </authorList>
    </citation>
    <scope>NUCLEOTIDE SEQUENCE [LARGE SCALE GENOMIC DNA]</scope>
    <source>
        <strain evidence="6">DSM 21772</strain>
    </source>
</reference>
<dbReference type="InterPro" id="IPR036388">
    <property type="entry name" value="WH-like_DNA-bd_sf"/>
</dbReference>
<evidence type="ECO:0000313" key="6">
    <source>
        <dbReference type="Proteomes" id="UP000181956"/>
    </source>
</evidence>
<dbReference type="SUPFAM" id="SSF46785">
    <property type="entry name" value="Winged helix' DNA-binding domain"/>
    <property type="match status" value="1"/>
</dbReference>
<dbReference type="InterPro" id="IPR008920">
    <property type="entry name" value="TF_FadR/GntR_C"/>
</dbReference>
<feature type="domain" description="HTH gntR-type" evidence="4">
    <location>
        <begin position="1"/>
        <end position="68"/>
    </location>
</feature>
<keyword evidence="3" id="KW-0804">Transcription</keyword>
<dbReference type="GO" id="GO:0003700">
    <property type="term" value="F:DNA-binding transcription factor activity"/>
    <property type="evidence" value="ECO:0007669"/>
    <property type="project" value="InterPro"/>
</dbReference>
<keyword evidence="6" id="KW-1185">Reference proteome</keyword>
<dbReference type="OrthoDB" id="8680240at2"/>
<gene>
    <name evidence="5" type="ORF">SAMN04489834_0145</name>
</gene>
<name>A0A1H1LL83_9MICO</name>
<proteinExistence type="predicted"/>
<dbReference type="Gene3D" id="1.20.120.530">
    <property type="entry name" value="GntR ligand-binding domain-like"/>
    <property type="match status" value="1"/>
</dbReference>
<accession>A0A1H1LL83</accession>
<sequence>MRAGDRAYETLRSEILDGVLRPGTVLAEVEQSTRLGVSRTPVREALTRLTADRLVTALSGRGLVVSEISPDNIVGLYELRQALEGQAAMLAARRRDDVAFRRLRERLGSAPTLLEKGDEGLRQYFALVDDIDQAIDDAVDNDYLVAALQSVRLHSSRIRRLASHDHERLRQAASEHLLIVEAILAGDASLASHATHVHLHKSLTNALASSASETSDAGDAAGVLSATH</sequence>
<dbReference type="SMART" id="SM00345">
    <property type="entry name" value="HTH_GNTR"/>
    <property type="match status" value="1"/>
</dbReference>
<dbReference type="InterPro" id="IPR036390">
    <property type="entry name" value="WH_DNA-bd_sf"/>
</dbReference>
<dbReference type="PROSITE" id="PS50949">
    <property type="entry name" value="HTH_GNTR"/>
    <property type="match status" value="1"/>
</dbReference>